<protein>
    <submittedName>
        <fullName evidence="1">Uncharacterized protein</fullName>
    </submittedName>
</protein>
<dbReference type="RefSeq" id="WP_068770316.1">
    <property type="nucleotide sequence ID" value="NZ_CP109796.1"/>
</dbReference>
<gene>
    <name evidence="1" type="ORF">AW736_11090</name>
</gene>
<evidence type="ECO:0000313" key="1">
    <source>
        <dbReference type="EMBL" id="OAM89857.1"/>
    </source>
</evidence>
<comment type="caution">
    <text evidence="1">The sequence shown here is derived from an EMBL/GenBank/DDBJ whole genome shotgun (WGS) entry which is preliminary data.</text>
</comment>
<dbReference type="Proteomes" id="UP000078486">
    <property type="component" value="Unassembled WGS sequence"/>
</dbReference>
<evidence type="ECO:0000313" key="2">
    <source>
        <dbReference type="Proteomes" id="UP000078486"/>
    </source>
</evidence>
<dbReference type="EMBL" id="LRRQ01000076">
    <property type="protein sequence ID" value="OAM89857.1"/>
    <property type="molecule type" value="Genomic_DNA"/>
</dbReference>
<reference evidence="1 2" key="1">
    <citation type="submission" date="2016-01" db="EMBL/GenBank/DDBJ databases">
        <title>High potential of lignocellulose degradation of a new Verrucomicrobia species.</title>
        <authorList>
            <person name="Wang Y."/>
            <person name="Shi Y."/>
            <person name="Qiu Z."/>
            <person name="Liu S."/>
            <person name="Yang H."/>
        </authorList>
    </citation>
    <scope>NUCLEOTIDE SEQUENCE [LARGE SCALE GENOMIC DNA]</scope>
    <source>
        <strain evidence="1 2">TSB47</strain>
    </source>
</reference>
<keyword evidence="2" id="KW-1185">Reference proteome</keyword>
<sequence>MYFRGKKHARAAYNRLRRLDNRPADARRFVRDAVDAEREYERVVCGSTKQTIKRDKAAELAERLEARQETTKVLGQAIEQTGLLVFFADTIQDAIREKRPYRPPVSIHFPGDAPGTELVHKVTNVRRVNFFPEHSAQKHAQLERQLADFVNTKRKRFGWHIGMMTFNGGGRWRDGASTDRLRQGRGEMRRAMTKLFRQKLFRQWFEPINIGEEYGTPKGRYSRRRNSWRWHMHTHAHTLQRVLMHCPDFNRLMTWVRLRYYECLTGVKFPRLCRLMKFSKDLTPAFQARVDGWLKESQAVPLVEYDGAIMDVQEACKYPFKDKDLRALYNDGGAQPIRDLYDNLFRARLCTPLNSFRKWRKEELTEVDGFKRKIIAEKSPGGDYFYRHVKDWNCQTPNAAEAISERKKRAKSLAEVKRSKSAKTLALRAILKSRLAEWGDFRKTPNYRVESFPRNDFRIEGFDYKAFSSDFCLKREIAHLFGRLIASSVLFDTPIPAFVLEDLRRFPNHVQGESSAIFEIASTENIERRPVRNFVTARLAPSFLGGGTIARPGIVVIGASQDGRVWQTNPLARRLERLARPLIAAAVEQRDAEAAFPDFAPAYDASAGAGLVGRSQTPLNFHFLEFSGADGPPENDVLAALDAA</sequence>
<dbReference type="AlphaFoldDB" id="A0A178IKN4"/>
<name>A0A178IKN4_9BACT</name>
<organism evidence="1 2">
    <name type="scientific">Termitidicoccus mucosus</name>
    <dbReference type="NCBI Taxonomy" id="1184151"/>
    <lineage>
        <taxon>Bacteria</taxon>
        <taxon>Pseudomonadati</taxon>
        <taxon>Verrucomicrobiota</taxon>
        <taxon>Opitutia</taxon>
        <taxon>Opitutales</taxon>
        <taxon>Opitutaceae</taxon>
        <taxon>Termitidicoccus</taxon>
    </lineage>
</organism>
<dbReference type="STRING" id="1184151.AW736_11090"/>
<accession>A0A178IKN4</accession>
<proteinExistence type="predicted"/>